<dbReference type="AlphaFoldDB" id="A0A7M7HFP6"/>
<dbReference type="GO" id="GO:0035253">
    <property type="term" value="C:ciliary rootlet"/>
    <property type="evidence" value="ECO:0000318"/>
    <property type="project" value="GO_Central"/>
</dbReference>
<dbReference type="GO" id="GO:0003341">
    <property type="term" value="P:cilium movement"/>
    <property type="evidence" value="ECO:0000318"/>
    <property type="project" value="GO_Central"/>
</dbReference>
<evidence type="ECO:0000256" key="3">
    <source>
        <dbReference type="SAM" id="MobiDB-lite"/>
    </source>
</evidence>
<evidence type="ECO:0000256" key="2">
    <source>
        <dbReference type="SAM" id="Coils"/>
    </source>
</evidence>
<feature type="domain" description="ODAD1 central coiled coil region" evidence="4">
    <location>
        <begin position="155"/>
        <end position="422"/>
    </location>
</feature>
<accession>A0A7M7HFP6</accession>
<dbReference type="InterPro" id="IPR033192">
    <property type="entry name" value="ODAD3"/>
</dbReference>
<keyword evidence="6" id="KW-1185">Reference proteome</keyword>
<dbReference type="PANTHER" id="PTHR46518">
    <property type="entry name" value="COILED-COIL DOMAIN-CONTAINING PROTEIN 151"/>
    <property type="match status" value="1"/>
</dbReference>
<feature type="region of interest" description="Disordered" evidence="3">
    <location>
        <begin position="242"/>
        <end position="293"/>
    </location>
</feature>
<dbReference type="GO" id="GO:0036158">
    <property type="term" value="P:outer dynein arm assembly"/>
    <property type="evidence" value="ECO:0000318"/>
    <property type="project" value="GO_Central"/>
</dbReference>
<reference evidence="6" key="1">
    <citation type="submission" date="2015-02" db="EMBL/GenBank/DDBJ databases">
        <title>Genome sequencing for Strongylocentrotus purpuratus.</title>
        <authorList>
            <person name="Murali S."/>
            <person name="Liu Y."/>
            <person name="Vee V."/>
            <person name="English A."/>
            <person name="Wang M."/>
            <person name="Skinner E."/>
            <person name="Han Y."/>
            <person name="Muzny D.M."/>
            <person name="Worley K.C."/>
            <person name="Gibbs R.A."/>
        </authorList>
    </citation>
    <scope>NUCLEOTIDE SEQUENCE</scope>
</reference>
<feature type="coiled-coil region" evidence="2">
    <location>
        <begin position="334"/>
        <end position="400"/>
    </location>
</feature>
<dbReference type="GO" id="GO:0036064">
    <property type="term" value="C:ciliary basal body"/>
    <property type="evidence" value="ECO:0000318"/>
    <property type="project" value="GO_Central"/>
</dbReference>
<dbReference type="OMA" id="MEREMYQ"/>
<feature type="compositionally biased region" description="Acidic residues" evidence="3">
    <location>
        <begin position="497"/>
        <end position="513"/>
    </location>
</feature>
<reference evidence="5" key="2">
    <citation type="submission" date="2021-01" db="UniProtKB">
        <authorList>
            <consortium name="EnsemblMetazoa"/>
        </authorList>
    </citation>
    <scope>IDENTIFICATION</scope>
</reference>
<dbReference type="GeneID" id="100893724"/>
<evidence type="ECO:0000313" key="5">
    <source>
        <dbReference type="EnsemblMetazoa" id="XP_011662683"/>
    </source>
</evidence>
<feature type="compositionally biased region" description="Basic and acidic residues" evidence="3">
    <location>
        <begin position="242"/>
        <end position="274"/>
    </location>
</feature>
<dbReference type="EnsemblMetazoa" id="XM_011664381">
    <property type="protein sequence ID" value="XP_011662683"/>
    <property type="gene ID" value="LOC100893724"/>
</dbReference>
<dbReference type="InterPro" id="IPR049258">
    <property type="entry name" value="ODAD1_CC"/>
</dbReference>
<protein>
    <recommendedName>
        <fullName evidence="4">ODAD1 central coiled coil region domain-containing protein</fullName>
    </recommendedName>
</protein>
<dbReference type="OrthoDB" id="10255247at2759"/>
<dbReference type="KEGG" id="spu:100893724"/>
<dbReference type="RefSeq" id="XP_011662683.2">
    <property type="nucleotide sequence ID" value="XM_011664381.2"/>
</dbReference>
<dbReference type="GO" id="GO:0097542">
    <property type="term" value="C:ciliary tip"/>
    <property type="evidence" value="ECO:0000318"/>
    <property type="project" value="GO_Central"/>
</dbReference>
<dbReference type="PANTHER" id="PTHR46518:SF1">
    <property type="entry name" value="OUTER DYNEIN ARM-DOCKING COMPLEX SUBUNIT 3"/>
    <property type="match status" value="1"/>
</dbReference>
<dbReference type="InParanoid" id="A0A7M7HFP6"/>
<dbReference type="Pfam" id="PF21773">
    <property type="entry name" value="ODAD1_CC"/>
    <property type="match status" value="1"/>
</dbReference>
<keyword evidence="1 2" id="KW-0175">Coiled coil</keyword>
<proteinExistence type="predicted"/>
<organism evidence="5 6">
    <name type="scientific">Strongylocentrotus purpuratus</name>
    <name type="common">Purple sea urchin</name>
    <dbReference type="NCBI Taxonomy" id="7668"/>
    <lineage>
        <taxon>Eukaryota</taxon>
        <taxon>Metazoa</taxon>
        <taxon>Echinodermata</taxon>
        <taxon>Eleutherozoa</taxon>
        <taxon>Echinozoa</taxon>
        <taxon>Echinoidea</taxon>
        <taxon>Euechinoidea</taxon>
        <taxon>Echinacea</taxon>
        <taxon>Camarodonta</taxon>
        <taxon>Echinidea</taxon>
        <taxon>Strongylocentrotidae</taxon>
        <taxon>Strongylocentrotus</taxon>
    </lineage>
</organism>
<dbReference type="Proteomes" id="UP000007110">
    <property type="component" value="Unassembled WGS sequence"/>
</dbReference>
<evidence type="ECO:0000313" key="6">
    <source>
        <dbReference type="Proteomes" id="UP000007110"/>
    </source>
</evidence>
<sequence>MMGPSKGQEPMASAWTIYDNIEQYRGKVALKERDHRAYYESSQFKKRQHEQEIAILRRDNKETRVTLTQKTLQGDARLITQALSSRKEEQLALQRKTAESAIHELDLKVCEKAKQLNFLRYDRLQKMQRISDMDANMATEKSVMKNHGKLAKHDQQTIRMIENNLDKAKIKYDMAIKIQRNYIEILQCLEEERLALPKKLRCLERTLEEQRKELAELKEINKDAHIKKDLAKAEFTQLEQKMMEAKRSRDRTLNRMKKQAERQKEMAEKTEKRARATLQTDDATQDTKRQSQMDEDNWVKVTTYEEAFQRIKDATGVSDINEIEDRFLSQKLTFEHLELQKLSGEKQRKSLEKQNRQLLEQYEALKYSGESKMSRGEQLLEQMQDHLDGETTRRDTAKRNLENAYKLLSNLKSGIKHLVDTLKDITVRGSMRNLALSTEDPVEQLNICEVKLLSMMRQANVKDTASFWKVKSSPEFQEFMENHLAPENLRIRMDEPDAYDSDEYGYDSQDNEDMLTNADIKRQGQNLMNAKKSKRKKKKN</sequence>
<feature type="compositionally biased region" description="Basic residues" evidence="3">
    <location>
        <begin position="531"/>
        <end position="540"/>
    </location>
</feature>
<feature type="region of interest" description="Disordered" evidence="3">
    <location>
        <begin position="497"/>
        <end position="540"/>
    </location>
</feature>
<name>A0A7M7HFP6_STRPU</name>
<evidence type="ECO:0000256" key="1">
    <source>
        <dbReference type="ARBA" id="ARBA00023054"/>
    </source>
</evidence>
<evidence type="ECO:0000259" key="4">
    <source>
        <dbReference type="Pfam" id="PF21773"/>
    </source>
</evidence>